<sequence length="262" mass="29786">MLTRETWLAVQPLIVAWTLVISVTERGDLSGQDEPPGEPPSDWVPTAINYENVPYPYPVDFLEINLYGKDHRMAYMDVAAEGEPNGRTVVLFHGMNFFAAAFRPSIDALRKDGFRVIAIDRLGYGRSSKPLIHYNLHMPARNTKALLDKLGIGKAAIVGHSMGGMVATRFASTYPEVTTHVVMVNQIGLTDVRQSRPWTDLEQGYRSALETSYESVLRGHLRYYPNGWRHEYLEWVKYQYGLTLSGDWPRMARIRASQRQIL</sequence>
<dbReference type="EMBL" id="UINC01132838">
    <property type="protein sequence ID" value="SVD15395.1"/>
    <property type="molecule type" value="Genomic_DNA"/>
</dbReference>
<dbReference type="GO" id="GO:0046464">
    <property type="term" value="P:acylglycerol catabolic process"/>
    <property type="evidence" value="ECO:0007669"/>
    <property type="project" value="TreeGrafter"/>
</dbReference>
<dbReference type="GO" id="GO:0016020">
    <property type="term" value="C:membrane"/>
    <property type="evidence" value="ECO:0007669"/>
    <property type="project" value="TreeGrafter"/>
</dbReference>
<gene>
    <name evidence="2" type="ORF">METZ01_LOCUS368249</name>
</gene>
<dbReference type="PANTHER" id="PTHR43798:SF33">
    <property type="entry name" value="HYDROLASE, PUTATIVE (AFU_ORTHOLOGUE AFUA_2G14860)-RELATED"/>
    <property type="match status" value="1"/>
</dbReference>
<dbReference type="GO" id="GO:0047372">
    <property type="term" value="F:monoacylglycerol lipase activity"/>
    <property type="evidence" value="ECO:0007669"/>
    <property type="project" value="TreeGrafter"/>
</dbReference>
<dbReference type="PANTHER" id="PTHR43798">
    <property type="entry name" value="MONOACYLGLYCEROL LIPASE"/>
    <property type="match status" value="1"/>
</dbReference>
<dbReference type="PRINTS" id="PR00111">
    <property type="entry name" value="ABHYDROLASE"/>
</dbReference>
<dbReference type="Pfam" id="PF00561">
    <property type="entry name" value="Abhydrolase_1"/>
    <property type="match status" value="1"/>
</dbReference>
<dbReference type="InterPro" id="IPR029058">
    <property type="entry name" value="AB_hydrolase_fold"/>
</dbReference>
<evidence type="ECO:0000259" key="1">
    <source>
        <dbReference type="Pfam" id="PF00561"/>
    </source>
</evidence>
<dbReference type="SUPFAM" id="SSF53474">
    <property type="entry name" value="alpha/beta-Hydrolases"/>
    <property type="match status" value="1"/>
</dbReference>
<reference evidence="2" key="1">
    <citation type="submission" date="2018-05" db="EMBL/GenBank/DDBJ databases">
        <authorList>
            <person name="Lanie J.A."/>
            <person name="Ng W.-L."/>
            <person name="Kazmierczak K.M."/>
            <person name="Andrzejewski T.M."/>
            <person name="Davidsen T.M."/>
            <person name="Wayne K.J."/>
            <person name="Tettelin H."/>
            <person name="Glass J.I."/>
            <person name="Rusch D."/>
            <person name="Podicherti R."/>
            <person name="Tsui H.-C.T."/>
            <person name="Winkler M.E."/>
        </authorList>
    </citation>
    <scope>NUCLEOTIDE SEQUENCE</scope>
</reference>
<organism evidence="2">
    <name type="scientific">marine metagenome</name>
    <dbReference type="NCBI Taxonomy" id="408172"/>
    <lineage>
        <taxon>unclassified sequences</taxon>
        <taxon>metagenomes</taxon>
        <taxon>ecological metagenomes</taxon>
    </lineage>
</organism>
<accession>A0A382T0Y1</accession>
<dbReference type="Gene3D" id="3.40.50.1820">
    <property type="entry name" value="alpha/beta hydrolase"/>
    <property type="match status" value="1"/>
</dbReference>
<evidence type="ECO:0000313" key="2">
    <source>
        <dbReference type="EMBL" id="SVD15395.1"/>
    </source>
</evidence>
<protein>
    <recommendedName>
        <fullName evidence="1">AB hydrolase-1 domain-containing protein</fullName>
    </recommendedName>
</protein>
<feature type="domain" description="AB hydrolase-1" evidence="1">
    <location>
        <begin position="88"/>
        <end position="208"/>
    </location>
</feature>
<proteinExistence type="predicted"/>
<feature type="non-terminal residue" evidence="2">
    <location>
        <position position="262"/>
    </location>
</feature>
<dbReference type="InterPro" id="IPR000073">
    <property type="entry name" value="AB_hydrolase_1"/>
</dbReference>
<name>A0A382T0Y1_9ZZZZ</name>
<dbReference type="AlphaFoldDB" id="A0A382T0Y1"/>
<dbReference type="InterPro" id="IPR050266">
    <property type="entry name" value="AB_hydrolase_sf"/>
</dbReference>